<evidence type="ECO:0000313" key="2">
    <source>
        <dbReference type="EMBL" id="MDY7233254.1"/>
    </source>
</evidence>
<organism evidence="2 3">
    <name type="scientific">Hyalangium rubrum</name>
    <dbReference type="NCBI Taxonomy" id="3103134"/>
    <lineage>
        <taxon>Bacteria</taxon>
        <taxon>Pseudomonadati</taxon>
        <taxon>Myxococcota</taxon>
        <taxon>Myxococcia</taxon>
        <taxon>Myxococcales</taxon>
        <taxon>Cystobacterineae</taxon>
        <taxon>Archangiaceae</taxon>
        <taxon>Hyalangium</taxon>
    </lineage>
</organism>
<proteinExistence type="predicted"/>
<feature type="chain" id="PRO_5046001084" evidence="1">
    <location>
        <begin position="20"/>
        <end position="308"/>
    </location>
</feature>
<reference evidence="2 3" key="1">
    <citation type="submission" date="2023-12" db="EMBL/GenBank/DDBJ databases">
        <title>the genome sequence of Hyalangium sp. s54d21.</title>
        <authorList>
            <person name="Zhang X."/>
        </authorList>
    </citation>
    <scope>NUCLEOTIDE SEQUENCE [LARGE SCALE GENOMIC DNA]</scope>
    <source>
        <strain evidence="3">s54d21</strain>
    </source>
</reference>
<comment type="caution">
    <text evidence="2">The sequence shown here is derived from an EMBL/GenBank/DDBJ whole genome shotgun (WGS) entry which is preliminary data.</text>
</comment>
<dbReference type="EMBL" id="JAXIVS010000031">
    <property type="protein sequence ID" value="MDY7233254.1"/>
    <property type="molecule type" value="Genomic_DNA"/>
</dbReference>
<dbReference type="Proteomes" id="UP001291309">
    <property type="component" value="Unassembled WGS sequence"/>
</dbReference>
<evidence type="ECO:0000313" key="3">
    <source>
        <dbReference type="Proteomes" id="UP001291309"/>
    </source>
</evidence>
<gene>
    <name evidence="2" type="ORF">SYV04_43105</name>
</gene>
<feature type="signal peptide" evidence="1">
    <location>
        <begin position="1"/>
        <end position="19"/>
    </location>
</feature>
<keyword evidence="1" id="KW-0732">Signal</keyword>
<evidence type="ECO:0000256" key="1">
    <source>
        <dbReference type="SAM" id="SignalP"/>
    </source>
</evidence>
<keyword evidence="3" id="KW-1185">Reference proteome</keyword>
<protein>
    <submittedName>
        <fullName evidence="2">Uncharacterized protein</fullName>
    </submittedName>
</protein>
<accession>A0ABU5HII6</accession>
<dbReference type="RefSeq" id="WP_321551967.1">
    <property type="nucleotide sequence ID" value="NZ_JAXIVS010000031.1"/>
</dbReference>
<sequence>MTRAALLLLGLCVPATALAQSSPLLPEVPERRLVINNLLVTRLNPLGLELQTRGGYQRQLYRKEGLLFRDNFLFVGAYPKLNPAGIKVGPVVEIQPLSIFNLRLSAEYVGFFGTMGFLQSRPSPNADYSDTALDAGKAAGLNTSASGARLAIEPFVQMKVGPIAVRNRFAAEYWNMGLRGEDRVWYDATLDTLVPGKGFTLSNDLDVLFLGLPPLVVGARYSLVEPLYASRNLAANEPLTVDNGHHRVGLLAAYVFYDEGYTAFNKPAVLLNVAWYVQHRFRTGADVNRAMPYLLLGFAFQSDLLDGQ</sequence>
<name>A0ABU5HII6_9BACT</name>